<feature type="non-terminal residue" evidence="1">
    <location>
        <position position="84"/>
    </location>
</feature>
<proteinExistence type="predicted"/>
<dbReference type="AlphaFoldDB" id="A0A6J4LPA9"/>
<gene>
    <name evidence="1" type="ORF">AVDCRST_MAG56-7712</name>
</gene>
<sequence>AVPFPSFVVRVPGAVAGPGFCRGCPGAGVHAERQRHRRRHRGNAPRRHRLRPRLGEGQRGQRLRLLLGNAARRGVFPHGAVGGL</sequence>
<evidence type="ECO:0000313" key="1">
    <source>
        <dbReference type="EMBL" id="CAA9337675.1"/>
    </source>
</evidence>
<protein>
    <submittedName>
        <fullName evidence="1">Uncharacterized protein</fullName>
    </submittedName>
</protein>
<accession>A0A6J4LPA9</accession>
<reference evidence="1" key="1">
    <citation type="submission" date="2020-02" db="EMBL/GenBank/DDBJ databases">
        <authorList>
            <person name="Meier V. D."/>
        </authorList>
    </citation>
    <scope>NUCLEOTIDE SEQUENCE</scope>
    <source>
        <strain evidence="1">AVDCRST_MAG56</strain>
    </source>
</reference>
<name>A0A6J4LPA9_9SPHI</name>
<dbReference type="EMBL" id="CADCTQ010000648">
    <property type="protein sequence ID" value="CAA9337675.1"/>
    <property type="molecule type" value="Genomic_DNA"/>
</dbReference>
<organism evidence="1">
    <name type="scientific">uncultured Cytophagales bacterium</name>
    <dbReference type="NCBI Taxonomy" id="158755"/>
    <lineage>
        <taxon>Bacteria</taxon>
        <taxon>Pseudomonadati</taxon>
        <taxon>Bacteroidota</taxon>
        <taxon>Sphingobacteriia</taxon>
        <taxon>Sphingobacteriales</taxon>
        <taxon>environmental samples</taxon>
    </lineage>
</organism>
<feature type="non-terminal residue" evidence="1">
    <location>
        <position position="1"/>
    </location>
</feature>